<dbReference type="EMBL" id="CYZH01000010">
    <property type="protein sequence ID" value="CUO51503.1"/>
    <property type="molecule type" value="Genomic_DNA"/>
</dbReference>
<organism evidence="2 3">
    <name type="scientific">Bacteroides finegoldii</name>
    <dbReference type="NCBI Taxonomy" id="338188"/>
    <lineage>
        <taxon>Bacteria</taxon>
        <taxon>Pseudomonadati</taxon>
        <taxon>Bacteroidota</taxon>
        <taxon>Bacteroidia</taxon>
        <taxon>Bacteroidales</taxon>
        <taxon>Bacteroidaceae</taxon>
        <taxon>Bacteroides</taxon>
    </lineage>
</organism>
<dbReference type="Proteomes" id="UP000095517">
    <property type="component" value="Unassembled WGS sequence"/>
</dbReference>
<evidence type="ECO:0000313" key="3">
    <source>
        <dbReference type="Proteomes" id="UP000095517"/>
    </source>
</evidence>
<dbReference type="InterPro" id="IPR003959">
    <property type="entry name" value="ATPase_AAA_core"/>
</dbReference>
<reference evidence="2 3" key="1">
    <citation type="submission" date="2015-09" db="EMBL/GenBank/DDBJ databases">
        <authorList>
            <consortium name="Pathogen Informatics"/>
        </authorList>
    </citation>
    <scope>NUCLEOTIDE SEQUENCE [LARGE SCALE GENOMIC DNA]</scope>
    <source>
        <strain evidence="2 3">2789STDY5608840</strain>
    </source>
</reference>
<gene>
    <name evidence="2" type="ORF">ERS852397_02204</name>
</gene>
<dbReference type="InterPro" id="IPR027417">
    <property type="entry name" value="P-loop_NTPase"/>
</dbReference>
<dbReference type="Gene3D" id="3.40.50.300">
    <property type="entry name" value="P-loop containing nucleotide triphosphate hydrolases"/>
    <property type="match status" value="1"/>
</dbReference>
<dbReference type="STRING" id="338188.ERS852397_02204"/>
<name>A0A174FMU3_9BACE</name>
<accession>A0A174FMU3</accession>
<evidence type="ECO:0000313" key="2">
    <source>
        <dbReference type="EMBL" id="CUO51503.1"/>
    </source>
</evidence>
<dbReference type="AlphaFoldDB" id="A0A174FMU3"/>
<feature type="domain" description="ATPase AAA-type core" evidence="1">
    <location>
        <begin position="24"/>
        <end position="297"/>
    </location>
</feature>
<sequence>MRLIQFTYRGDDWRLALPVNLQEVNLLVGKNAVGKSKTVRALGNVLLYLMQLSERISVSDIFRCKLLFEDKDGFISYEFQLSKSNVVYESLTANGETRLYRNESETHLCGEPINPPSNKLTLHVRRDVLQYPFIEKIMLWAEHACGLCFNEIEIGGDNDMPFYILGQRQTLFEMVKSLPEESIQQVVSQAHGLGYPILQIELLEHGSNLKMVLFHEENVKSPIFGSLMSKGMYRALYLLIYAQYMSVREYPSLLLIDDLCEGLDYERSTKLGKYLFDFCAKHDIQLIATSNDTFLMDVVDLKYWNILQREGSDVTSIDIIKNPELFHDFAFTGLSNFDFFSSDYIARKMKGHNE</sequence>
<dbReference type="GO" id="GO:0016887">
    <property type="term" value="F:ATP hydrolysis activity"/>
    <property type="evidence" value="ECO:0007669"/>
    <property type="project" value="InterPro"/>
</dbReference>
<dbReference type="GO" id="GO:0005524">
    <property type="term" value="F:ATP binding"/>
    <property type="evidence" value="ECO:0007669"/>
    <property type="project" value="InterPro"/>
</dbReference>
<dbReference type="Pfam" id="PF13304">
    <property type="entry name" value="AAA_21"/>
    <property type="match status" value="1"/>
</dbReference>
<evidence type="ECO:0000259" key="1">
    <source>
        <dbReference type="Pfam" id="PF13304"/>
    </source>
</evidence>
<dbReference type="SUPFAM" id="SSF52540">
    <property type="entry name" value="P-loop containing nucleoside triphosphate hydrolases"/>
    <property type="match status" value="1"/>
</dbReference>
<proteinExistence type="predicted"/>
<protein>
    <submittedName>
        <fullName evidence="2">Predicted ATPase</fullName>
    </submittedName>
</protein>
<dbReference type="RefSeq" id="WP_055279114.1">
    <property type="nucleotide sequence ID" value="NZ_CABIXA010000010.1"/>
</dbReference>